<evidence type="ECO:0000256" key="1">
    <source>
        <dbReference type="SAM" id="Phobius"/>
    </source>
</evidence>
<sequence length="132" mass="15548">MMSYVRVYIHTCVVILTSQLRDVYSRSLFITCGKHIAFIPYTVYGHNTLLLFLLSICCSSAEIESNFSVERMLQQNRRRHRSRRYSSSRRETRSFSLLLHLHVLILIIFCARTCKETTLFFVTAVRTCFIKI</sequence>
<dbReference type="AlphaFoldDB" id="A0A2S2QQR6"/>
<reference evidence="2" key="1">
    <citation type="submission" date="2018-04" db="EMBL/GenBank/DDBJ databases">
        <title>Transcriptome assembly of Sipha flava.</title>
        <authorList>
            <person name="Scully E.D."/>
            <person name="Geib S.M."/>
            <person name="Palmer N.A."/>
            <person name="Koch K."/>
            <person name="Bradshaw J."/>
            <person name="Heng-Moss T."/>
            <person name="Sarath G."/>
        </authorList>
    </citation>
    <scope>NUCLEOTIDE SEQUENCE</scope>
</reference>
<gene>
    <name evidence="2" type="ORF">g.172779</name>
</gene>
<organism evidence="2">
    <name type="scientific">Sipha flava</name>
    <name type="common">yellow sugarcane aphid</name>
    <dbReference type="NCBI Taxonomy" id="143950"/>
    <lineage>
        <taxon>Eukaryota</taxon>
        <taxon>Metazoa</taxon>
        <taxon>Ecdysozoa</taxon>
        <taxon>Arthropoda</taxon>
        <taxon>Hexapoda</taxon>
        <taxon>Insecta</taxon>
        <taxon>Pterygota</taxon>
        <taxon>Neoptera</taxon>
        <taxon>Paraneoptera</taxon>
        <taxon>Hemiptera</taxon>
        <taxon>Sternorrhyncha</taxon>
        <taxon>Aphidomorpha</taxon>
        <taxon>Aphidoidea</taxon>
        <taxon>Aphididae</taxon>
        <taxon>Sipha</taxon>
    </lineage>
</organism>
<keyword evidence="1" id="KW-0472">Membrane</keyword>
<dbReference type="EMBL" id="GGMS01010878">
    <property type="protein sequence ID" value="MBY80081.1"/>
    <property type="molecule type" value="Transcribed_RNA"/>
</dbReference>
<feature type="transmembrane region" description="Helical" evidence="1">
    <location>
        <begin position="90"/>
        <end position="109"/>
    </location>
</feature>
<accession>A0A2S2QQR6</accession>
<name>A0A2S2QQR6_9HEMI</name>
<keyword evidence="1" id="KW-0812">Transmembrane</keyword>
<keyword evidence="1" id="KW-1133">Transmembrane helix</keyword>
<evidence type="ECO:0000313" key="2">
    <source>
        <dbReference type="EMBL" id="MBY80081.1"/>
    </source>
</evidence>
<proteinExistence type="predicted"/>
<protein>
    <submittedName>
        <fullName evidence="2">Uncharacterized protein</fullName>
    </submittedName>
</protein>